<evidence type="ECO:0000313" key="18">
    <source>
        <dbReference type="Proteomes" id="UP000318582"/>
    </source>
</evidence>
<dbReference type="SUPFAM" id="SSF55021">
    <property type="entry name" value="ACT-like"/>
    <property type="match status" value="2"/>
</dbReference>
<feature type="domain" description="ACT-like" evidence="16">
    <location>
        <begin position="465"/>
        <end position="537"/>
    </location>
</feature>
<comment type="similarity">
    <text evidence="5 14">Belongs to the serine/threonine dehydratase family.</text>
</comment>
<sequence length="640" mass="69875">MVQMTIARGDPYDHSGLSPQSSAGTQTAQYLAAETVSTQTRLAAQQSVGTATRSTVTNETGTDPEPCLAPSVSLGLGVTGNAENNAVIPTTNGVANSQQPTTPPDFKEYLESAGRFNFPNPHYGIASTTTTAAAGYQLPDYLRMILTAQVYDVATETPLQTAHNLSARIENTVLLKREDLQPVFSFKLRGAYNRMCQLSEDEKAKGVIACSAGNHAQGVALAAQKLGVKAVIVMPTVTPPIKWKNVKRLGAQVVLYGNDFDDAKARCAQLAQEHGYINIAPYDDPYVIAGQGTVGVEIMRQYSQTIDAIFICVGGGGLAAGIASYVKRIYPHVKIIGVETYDAAAMTHSLQAGKRILLPTVGLFADGAAVKVVGEETFRICKELMDETILVSTDEVCAAIKDAFEDTRSVVEPAGALALAGVKKWVQHNGCKGRTFVALTSGANMNFDRLRFVAERADLGENKEALITVIIPENPGSFEELYQIIYPRAVSEFSYRYGDPKEAHIFMSFTVDDRETELKEIFVALEAKGMRALDASRNEMAKDHARHLVGGRESVPNERLFRFAFPERPGALRHFLSTLRHPLWNVSLFHYRNYGGDVSRVLAGIQVPPETATVFEQFLTELKYPYVEETGNAVYQQFLR</sequence>
<dbReference type="UniPathway" id="UPA00047">
    <property type="reaction ID" value="UER00054"/>
</dbReference>
<evidence type="ECO:0000256" key="6">
    <source>
        <dbReference type="ARBA" id="ARBA00011881"/>
    </source>
</evidence>
<evidence type="ECO:0000256" key="8">
    <source>
        <dbReference type="ARBA" id="ARBA00022624"/>
    </source>
</evidence>
<dbReference type="CDD" id="cd01562">
    <property type="entry name" value="Thr-dehyd"/>
    <property type="match status" value="1"/>
</dbReference>
<dbReference type="FunFam" id="3.40.50.1100:FF:000008">
    <property type="entry name" value="L-threonine dehydratase"/>
    <property type="match status" value="1"/>
</dbReference>
<feature type="compositionally biased region" description="Polar residues" evidence="15">
    <location>
        <begin position="46"/>
        <end position="61"/>
    </location>
</feature>
<evidence type="ECO:0000256" key="5">
    <source>
        <dbReference type="ARBA" id="ARBA00010869"/>
    </source>
</evidence>
<comment type="caution">
    <text evidence="17">The sequence shown here is derived from an EMBL/GenBank/DDBJ whole genome shotgun (WGS) entry which is preliminary data.</text>
</comment>
<dbReference type="PANTHER" id="PTHR48078:SF11">
    <property type="entry name" value="THREONINE DEHYDRATASE, MITOCHONDRIAL"/>
    <property type="match status" value="1"/>
</dbReference>
<evidence type="ECO:0000256" key="7">
    <source>
        <dbReference type="ARBA" id="ARBA00022605"/>
    </source>
</evidence>
<keyword evidence="9" id="KW-0677">Repeat</keyword>
<dbReference type="FunFam" id="3.40.50.1100:FF:000005">
    <property type="entry name" value="Threonine dehydratase catabolic"/>
    <property type="match status" value="1"/>
</dbReference>
<keyword evidence="10 14" id="KW-0663">Pyridoxal phosphate</keyword>
<dbReference type="EC" id="4.3.1.19" evidence="14"/>
<dbReference type="GO" id="GO:0006565">
    <property type="term" value="P:L-serine catabolic process"/>
    <property type="evidence" value="ECO:0007669"/>
    <property type="project" value="TreeGrafter"/>
</dbReference>
<dbReference type="PROSITE" id="PS51672">
    <property type="entry name" value="ACT_LIKE"/>
    <property type="match status" value="2"/>
</dbReference>
<dbReference type="Pfam" id="PF00585">
    <property type="entry name" value="Thr_dehydrat_C"/>
    <property type="match status" value="2"/>
</dbReference>
<dbReference type="InterPro" id="IPR000634">
    <property type="entry name" value="Ser/Thr_deHydtase_PyrdxlP-BS"/>
</dbReference>
<comment type="catalytic activity">
    <reaction evidence="1 14">
        <text>L-threonine = 2-oxobutanoate + NH4(+)</text>
        <dbReference type="Rhea" id="RHEA:22108"/>
        <dbReference type="ChEBI" id="CHEBI:16763"/>
        <dbReference type="ChEBI" id="CHEBI:28938"/>
        <dbReference type="ChEBI" id="CHEBI:57926"/>
        <dbReference type="EC" id="4.3.1.19"/>
    </reaction>
</comment>
<evidence type="ECO:0000256" key="4">
    <source>
        <dbReference type="ARBA" id="ARBA00004810"/>
    </source>
</evidence>
<dbReference type="AlphaFoldDB" id="A0A507EG82"/>
<dbReference type="EMBL" id="QEAQ01000003">
    <property type="protein sequence ID" value="TPX62256.1"/>
    <property type="molecule type" value="Genomic_DNA"/>
</dbReference>
<evidence type="ECO:0000256" key="2">
    <source>
        <dbReference type="ARBA" id="ARBA00001933"/>
    </source>
</evidence>
<dbReference type="GO" id="GO:0006567">
    <property type="term" value="P:L-threonine catabolic process"/>
    <property type="evidence" value="ECO:0007669"/>
    <property type="project" value="TreeGrafter"/>
</dbReference>
<feature type="compositionally biased region" description="Polar residues" evidence="15">
    <location>
        <begin position="17"/>
        <end position="26"/>
    </location>
</feature>
<dbReference type="Proteomes" id="UP000318582">
    <property type="component" value="Unassembled WGS sequence"/>
</dbReference>
<evidence type="ECO:0000313" key="17">
    <source>
        <dbReference type="EMBL" id="TPX62256.1"/>
    </source>
</evidence>
<evidence type="ECO:0000256" key="15">
    <source>
        <dbReference type="SAM" id="MobiDB-lite"/>
    </source>
</evidence>
<comment type="pathway">
    <text evidence="4 14">Amino-acid biosynthesis; L-isoleucine biosynthesis; 2-oxobutanoate from L-threonine: step 1/1.</text>
</comment>
<dbReference type="InterPro" id="IPR045865">
    <property type="entry name" value="ACT-like_dom_sf"/>
</dbReference>
<dbReference type="InterPro" id="IPR001721">
    <property type="entry name" value="TD_ACT-like"/>
</dbReference>
<evidence type="ECO:0000256" key="14">
    <source>
        <dbReference type="RuleBase" id="RU362012"/>
    </source>
</evidence>
<dbReference type="NCBIfam" id="TIGR01124">
    <property type="entry name" value="ilvA_2Cterm"/>
    <property type="match status" value="1"/>
</dbReference>
<dbReference type="GO" id="GO:0030170">
    <property type="term" value="F:pyridoxal phosphate binding"/>
    <property type="evidence" value="ECO:0007669"/>
    <property type="project" value="InterPro"/>
</dbReference>
<proteinExistence type="inferred from homology"/>
<comment type="subcellular location">
    <subcellularLocation>
        <location evidence="3">Mitochondrion</location>
    </subcellularLocation>
</comment>
<evidence type="ECO:0000256" key="1">
    <source>
        <dbReference type="ARBA" id="ARBA00001274"/>
    </source>
</evidence>
<dbReference type="Gene3D" id="3.40.50.1100">
    <property type="match status" value="2"/>
</dbReference>
<feature type="region of interest" description="Disordered" evidence="15">
    <location>
        <begin position="46"/>
        <end position="65"/>
    </location>
</feature>
<keyword evidence="7 14" id="KW-0028">Amino-acid biosynthesis</keyword>
<dbReference type="CDD" id="cd04906">
    <property type="entry name" value="ACT_ThrD-I_1"/>
    <property type="match status" value="1"/>
</dbReference>
<protein>
    <recommendedName>
        <fullName evidence="14">Threonine dehydratase</fullName>
        <ecNumber evidence="14">4.3.1.19</ecNumber>
    </recommendedName>
    <alternativeName>
        <fullName evidence="14">Threonine deaminase</fullName>
    </alternativeName>
</protein>
<dbReference type="GO" id="GO:0009097">
    <property type="term" value="P:isoleucine biosynthetic process"/>
    <property type="evidence" value="ECO:0007669"/>
    <property type="project" value="UniProtKB-UniRule"/>
</dbReference>
<evidence type="ECO:0000256" key="11">
    <source>
        <dbReference type="ARBA" id="ARBA00023128"/>
    </source>
</evidence>
<dbReference type="PROSITE" id="PS00165">
    <property type="entry name" value="DEHYDRATASE_SER_THR"/>
    <property type="match status" value="1"/>
</dbReference>
<evidence type="ECO:0000256" key="3">
    <source>
        <dbReference type="ARBA" id="ARBA00004173"/>
    </source>
</evidence>
<keyword evidence="12 14" id="KW-0456">Lyase</keyword>
<dbReference type="FunFam" id="3.40.1020.10:FF:000001">
    <property type="entry name" value="L-threonine dehydratase"/>
    <property type="match status" value="1"/>
</dbReference>
<dbReference type="InterPro" id="IPR036052">
    <property type="entry name" value="TrpB-like_PALP_sf"/>
</dbReference>
<keyword evidence="18" id="KW-1185">Reference proteome</keyword>
<dbReference type="Gene3D" id="3.40.1020.10">
    <property type="entry name" value="Biosynthetic Threonine Deaminase, Domain 3"/>
    <property type="match status" value="1"/>
</dbReference>
<dbReference type="InterPro" id="IPR001926">
    <property type="entry name" value="TrpB-like_PALP"/>
</dbReference>
<dbReference type="CDD" id="cd04907">
    <property type="entry name" value="ACT_ThrD-I_2"/>
    <property type="match status" value="1"/>
</dbReference>
<dbReference type="InterPro" id="IPR038110">
    <property type="entry name" value="TD_ACT-like_sf"/>
</dbReference>
<keyword evidence="11" id="KW-0496">Mitochondrion</keyword>
<feature type="region of interest" description="Disordered" evidence="15">
    <location>
        <begin position="1"/>
        <end position="26"/>
    </location>
</feature>
<feature type="domain" description="ACT-like" evidence="16">
    <location>
        <begin position="559"/>
        <end position="631"/>
    </location>
</feature>
<comment type="cofactor">
    <cofactor evidence="2 14">
        <name>pyridoxal 5'-phosphate</name>
        <dbReference type="ChEBI" id="CHEBI:597326"/>
    </cofactor>
</comment>
<dbReference type="InterPro" id="IPR050147">
    <property type="entry name" value="Ser/Thr_Dehydratase"/>
</dbReference>
<evidence type="ECO:0000256" key="12">
    <source>
        <dbReference type="ARBA" id="ARBA00023239"/>
    </source>
</evidence>
<dbReference type="Pfam" id="PF00291">
    <property type="entry name" value="PALP"/>
    <property type="match status" value="1"/>
</dbReference>
<dbReference type="GO" id="GO:0005739">
    <property type="term" value="C:mitochondrion"/>
    <property type="evidence" value="ECO:0007669"/>
    <property type="project" value="UniProtKB-SubCell"/>
</dbReference>
<dbReference type="SUPFAM" id="SSF53686">
    <property type="entry name" value="Tryptophan synthase beta subunit-like PLP-dependent enzymes"/>
    <property type="match status" value="1"/>
</dbReference>
<comment type="subunit">
    <text evidence="6">Homotetramer.</text>
</comment>
<dbReference type="NCBIfam" id="NF006674">
    <property type="entry name" value="PRK09224.1"/>
    <property type="match status" value="1"/>
</dbReference>
<dbReference type="GO" id="GO:0004794">
    <property type="term" value="F:threonine deaminase activity"/>
    <property type="evidence" value="ECO:0007669"/>
    <property type="project" value="UniProtKB-UniRule"/>
</dbReference>
<dbReference type="OrthoDB" id="4418812at2759"/>
<dbReference type="GO" id="GO:0003941">
    <property type="term" value="F:L-serine ammonia-lyase activity"/>
    <property type="evidence" value="ECO:0007669"/>
    <property type="project" value="TreeGrafter"/>
</dbReference>
<dbReference type="InterPro" id="IPR005787">
    <property type="entry name" value="Thr_deHydtase_biosynth"/>
</dbReference>
<evidence type="ECO:0000256" key="10">
    <source>
        <dbReference type="ARBA" id="ARBA00022898"/>
    </source>
</evidence>
<accession>A0A507EG82</accession>
<dbReference type="STRING" id="109895.A0A507EG82"/>
<evidence type="ECO:0000256" key="9">
    <source>
        <dbReference type="ARBA" id="ARBA00022737"/>
    </source>
</evidence>
<evidence type="ECO:0000256" key="13">
    <source>
        <dbReference type="ARBA" id="ARBA00023304"/>
    </source>
</evidence>
<evidence type="ECO:0000259" key="16">
    <source>
        <dbReference type="PROSITE" id="PS51672"/>
    </source>
</evidence>
<keyword evidence="8 14" id="KW-0412">Isoleucine biosynthesis</keyword>
<keyword evidence="13 14" id="KW-0100">Branched-chain amino acid biosynthesis</keyword>
<name>A0A507EG82_9FUNG</name>
<organism evidence="17 18">
    <name type="scientific">Powellomyces hirtus</name>
    <dbReference type="NCBI Taxonomy" id="109895"/>
    <lineage>
        <taxon>Eukaryota</taxon>
        <taxon>Fungi</taxon>
        <taxon>Fungi incertae sedis</taxon>
        <taxon>Chytridiomycota</taxon>
        <taxon>Chytridiomycota incertae sedis</taxon>
        <taxon>Chytridiomycetes</taxon>
        <taxon>Spizellomycetales</taxon>
        <taxon>Powellomycetaceae</taxon>
        <taxon>Powellomyces</taxon>
    </lineage>
</organism>
<reference evidence="17 18" key="1">
    <citation type="journal article" date="2019" name="Sci. Rep.">
        <title>Comparative genomics of chytrid fungi reveal insights into the obligate biotrophic and pathogenic lifestyle of Synchytrium endobioticum.</title>
        <authorList>
            <person name="van de Vossenberg B.T.L.H."/>
            <person name="Warris S."/>
            <person name="Nguyen H.D.T."/>
            <person name="van Gent-Pelzer M.P.E."/>
            <person name="Joly D.L."/>
            <person name="van de Geest H.C."/>
            <person name="Bonants P.J.M."/>
            <person name="Smith D.S."/>
            <person name="Levesque C.A."/>
            <person name="van der Lee T.A.J."/>
        </authorList>
    </citation>
    <scope>NUCLEOTIDE SEQUENCE [LARGE SCALE GENOMIC DNA]</scope>
    <source>
        <strain evidence="17 18">CBS 809.83</strain>
    </source>
</reference>
<dbReference type="PANTHER" id="PTHR48078">
    <property type="entry name" value="THREONINE DEHYDRATASE, MITOCHONDRIAL-RELATED"/>
    <property type="match status" value="1"/>
</dbReference>
<gene>
    <name evidence="17" type="primary">PHI552</name>
    <name evidence="17" type="ORF">PhCBS80983_g00552</name>
</gene>